<reference evidence="1" key="1">
    <citation type="submission" date="2022-03" db="EMBL/GenBank/DDBJ databases">
        <authorList>
            <person name="Martin C."/>
        </authorList>
    </citation>
    <scope>NUCLEOTIDE SEQUENCE</scope>
</reference>
<dbReference type="OrthoDB" id="6117194at2759"/>
<evidence type="ECO:0000313" key="2">
    <source>
        <dbReference type="Proteomes" id="UP000749559"/>
    </source>
</evidence>
<dbReference type="Proteomes" id="UP000749559">
    <property type="component" value="Unassembled WGS sequence"/>
</dbReference>
<keyword evidence="2" id="KW-1185">Reference proteome</keyword>
<accession>A0A8S4MVX5</accession>
<dbReference type="EMBL" id="CAIIXF020000001">
    <property type="protein sequence ID" value="CAH1772571.1"/>
    <property type="molecule type" value="Genomic_DNA"/>
</dbReference>
<evidence type="ECO:0000313" key="1">
    <source>
        <dbReference type="EMBL" id="CAH1772571.1"/>
    </source>
</evidence>
<feature type="non-terminal residue" evidence="1">
    <location>
        <position position="291"/>
    </location>
</feature>
<sequence>MQPVKFCIDTFLILRQIITMDSRKRKAVKSRWCKTKRKKLKLDTESGFKTEDEGNSHQREGYIEAVSAPLKKKKWGTPKNKSTSRKLFVKTNKSFVSKLSSPKLKRVAEKIAGTIDNLVQKFSKQDSFNEFVTLFSLLEDDSFPMDNLSFRLFLETVKWHRISDKRRMTYYSDTLTFWKIGYRLFKEKFVLFLGGDKSNGFAAPTMKIIRDFNTVKFPKSIPCGIIEQTLENFENSEGSHILSFDGKKLAQGLNKKGGEVDLFGHEEGETAANAKACADDETARIQKLIVS</sequence>
<comment type="caution">
    <text evidence="1">The sequence shown here is derived from an EMBL/GenBank/DDBJ whole genome shotgun (WGS) entry which is preliminary data.</text>
</comment>
<organism evidence="1 2">
    <name type="scientific">Owenia fusiformis</name>
    <name type="common">Polychaete worm</name>
    <dbReference type="NCBI Taxonomy" id="6347"/>
    <lineage>
        <taxon>Eukaryota</taxon>
        <taxon>Metazoa</taxon>
        <taxon>Spiralia</taxon>
        <taxon>Lophotrochozoa</taxon>
        <taxon>Annelida</taxon>
        <taxon>Polychaeta</taxon>
        <taxon>Sedentaria</taxon>
        <taxon>Canalipalpata</taxon>
        <taxon>Sabellida</taxon>
        <taxon>Oweniida</taxon>
        <taxon>Oweniidae</taxon>
        <taxon>Owenia</taxon>
    </lineage>
</organism>
<gene>
    <name evidence="1" type="ORF">OFUS_LOCUS314</name>
</gene>
<dbReference type="AlphaFoldDB" id="A0A8S4MVX5"/>
<protein>
    <submittedName>
        <fullName evidence="1">Uncharacterized protein</fullName>
    </submittedName>
</protein>
<proteinExistence type="predicted"/>
<name>A0A8S4MVX5_OWEFU</name>